<dbReference type="GO" id="GO:0031956">
    <property type="term" value="F:medium-chain fatty acid-CoA ligase activity"/>
    <property type="evidence" value="ECO:0007669"/>
    <property type="project" value="TreeGrafter"/>
</dbReference>
<dbReference type="EMBL" id="FAXA01000146">
    <property type="protein sequence ID" value="CUV01849.1"/>
    <property type="molecule type" value="Genomic_DNA"/>
</dbReference>
<dbReference type="Gene3D" id="3.40.50.12780">
    <property type="entry name" value="N-terminal domain of ligase-like"/>
    <property type="match status" value="1"/>
</dbReference>
<keyword evidence="2 5" id="KW-0436">Ligase</keyword>
<evidence type="ECO:0000256" key="2">
    <source>
        <dbReference type="ARBA" id="ARBA00022598"/>
    </source>
</evidence>
<comment type="similarity">
    <text evidence="1">Belongs to the ATP-dependent AMP-binding enzyme family.</text>
</comment>
<dbReference type="PROSITE" id="PS00455">
    <property type="entry name" value="AMP_BINDING"/>
    <property type="match status" value="1"/>
</dbReference>
<dbReference type="FunFam" id="3.30.300.30:FF:000008">
    <property type="entry name" value="2,3-dihydroxybenzoate-AMP ligase"/>
    <property type="match status" value="1"/>
</dbReference>
<reference evidence="5" key="1">
    <citation type="submission" date="2015-10" db="EMBL/GenBank/DDBJ databases">
        <authorList>
            <person name="Gilbert D.G."/>
        </authorList>
    </citation>
    <scope>NUCLEOTIDE SEQUENCE</scope>
</reference>
<gene>
    <name evidence="5" type="ORF">MGWOODY_Clf1097</name>
</gene>
<dbReference type="PANTHER" id="PTHR43201">
    <property type="entry name" value="ACYL-COA SYNTHETASE"/>
    <property type="match status" value="1"/>
</dbReference>
<dbReference type="SUPFAM" id="SSF56801">
    <property type="entry name" value="Acetyl-CoA synthetase-like"/>
    <property type="match status" value="1"/>
</dbReference>
<dbReference type="AlphaFoldDB" id="A0A160V7L0"/>
<evidence type="ECO:0000259" key="3">
    <source>
        <dbReference type="Pfam" id="PF00501"/>
    </source>
</evidence>
<dbReference type="InterPro" id="IPR025110">
    <property type="entry name" value="AMP-bd_C"/>
</dbReference>
<dbReference type="GO" id="GO:0004467">
    <property type="term" value="F:long-chain fatty acid-CoA ligase activity"/>
    <property type="evidence" value="ECO:0007669"/>
    <property type="project" value="UniProtKB-EC"/>
</dbReference>
<dbReference type="InterPro" id="IPR020845">
    <property type="entry name" value="AMP-binding_CS"/>
</dbReference>
<dbReference type="InterPro" id="IPR045851">
    <property type="entry name" value="AMP-bd_C_sf"/>
</dbReference>
<accession>A0A160V7L0</accession>
<evidence type="ECO:0000256" key="1">
    <source>
        <dbReference type="ARBA" id="ARBA00006432"/>
    </source>
</evidence>
<dbReference type="Pfam" id="PF13193">
    <property type="entry name" value="AMP-binding_C"/>
    <property type="match status" value="1"/>
</dbReference>
<dbReference type="Pfam" id="PF00501">
    <property type="entry name" value="AMP-binding"/>
    <property type="match status" value="1"/>
</dbReference>
<sequence length="520" mass="57257">MNTSEFLMIAGAIVPDRPAVIFDGQTITFEGLAERVNRLANGLSEMGVGSGDRVATMQVNTNQCIETYFAAAQLDAIYVPINFRAKTEELAQMLEIAGPSVLLLGERYLSLVPEGSQLSNEIILLDGEADGAHKNYEVLLAESSPDQMHFPEAGDEDTTVIMFTAGTTGVPKGVMLTHDSFSSYLLATVEPADPEIEESNLITVPFYHIAGLQAALAAVYGGRTLVVMRQFEPGEWLSLAHENQVNRAMLVPTMLKHLMEHPNFSEFDLSSLSVITYGAAPMPLEVIRQAIDKFPGARFINAFGQTETASTITMLPPDDHVLNGNPEEIKTKLKRLTSIGKPLDDVEVKIVDEAGKTVAVGETGEIVARGSRMMAGYWQQESATRDTLRNGWIYTGDLGYQDHDGYIFLSGRAKDFIKRGGEMISPEEVEQVLRSHPELDDAAVIGVPDVEWGEEVRAVVVGRSDLVTEDQIIKFCREKLAGYKRPRSVVFVGELPRNVMGKVLKRDLREEFSYPVETRD</sequence>
<dbReference type="InterPro" id="IPR042099">
    <property type="entry name" value="ANL_N_sf"/>
</dbReference>
<feature type="domain" description="AMP-dependent synthetase/ligase" evidence="3">
    <location>
        <begin position="15"/>
        <end position="378"/>
    </location>
</feature>
<name>A0A160V7L0_9ZZZZ</name>
<evidence type="ECO:0000313" key="5">
    <source>
        <dbReference type="EMBL" id="CUV01849.1"/>
    </source>
</evidence>
<dbReference type="EC" id="6.2.1.3" evidence="5"/>
<protein>
    <submittedName>
        <fullName evidence="5">Long-chain-fatty-acid--CoA ligase</fullName>
        <ecNumber evidence="5">6.2.1.3</ecNumber>
    </submittedName>
</protein>
<feature type="domain" description="AMP-binding enzyme C-terminal" evidence="4">
    <location>
        <begin position="428"/>
        <end position="502"/>
    </location>
</feature>
<organism evidence="5">
    <name type="scientific">hydrothermal vent metagenome</name>
    <dbReference type="NCBI Taxonomy" id="652676"/>
    <lineage>
        <taxon>unclassified sequences</taxon>
        <taxon>metagenomes</taxon>
        <taxon>ecological metagenomes</taxon>
    </lineage>
</organism>
<evidence type="ECO:0000259" key="4">
    <source>
        <dbReference type="Pfam" id="PF13193"/>
    </source>
</evidence>
<dbReference type="Gene3D" id="3.30.300.30">
    <property type="match status" value="1"/>
</dbReference>
<proteinExistence type="inferred from homology"/>
<dbReference type="InterPro" id="IPR000873">
    <property type="entry name" value="AMP-dep_synth/lig_dom"/>
</dbReference>
<dbReference type="PANTHER" id="PTHR43201:SF5">
    <property type="entry name" value="MEDIUM-CHAIN ACYL-COA LIGASE ACSF2, MITOCHONDRIAL"/>
    <property type="match status" value="1"/>
</dbReference>